<evidence type="ECO:0000256" key="1">
    <source>
        <dbReference type="ARBA" id="ARBA00022630"/>
    </source>
</evidence>
<keyword evidence="2" id="KW-0288">FMN</keyword>
<feature type="domain" description="Nitroreductase" evidence="4">
    <location>
        <begin position="36"/>
        <end position="198"/>
    </location>
</feature>
<keyword evidence="6" id="KW-1185">Reference proteome</keyword>
<comment type="caution">
    <text evidence="5">The sequence shown here is derived from an EMBL/GenBank/DDBJ whole genome shotgun (WGS) entry which is preliminary data.</text>
</comment>
<dbReference type="PANTHER" id="PTHR23026">
    <property type="entry name" value="NADPH NITROREDUCTASE"/>
    <property type="match status" value="1"/>
</dbReference>
<evidence type="ECO:0000256" key="3">
    <source>
        <dbReference type="ARBA" id="ARBA00023002"/>
    </source>
</evidence>
<name>A0A7K1KV28_9ACTN</name>
<dbReference type="Proteomes" id="UP000432015">
    <property type="component" value="Unassembled WGS sequence"/>
</dbReference>
<evidence type="ECO:0000259" key="4">
    <source>
        <dbReference type="Pfam" id="PF00881"/>
    </source>
</evidence>
<sequence length="220" mass="24915">MSTQWQYPVVPAPHFDVPGEQAVQRAQAFADSMTLRRTVRDFSRRPVPPDVIDHAIRAAATAPSGANLQPWRFVVVTDPERKRRLREAAEQEEREFYERRASQEWLEALAPLGTDWRKPFLEDAPAVIIVFEVHKGPETPRPYYVKESVGIAVGFLLAGLHQAGLATLTHTPSPMRFLNEVCDRPQEERAYVVIPVGYPADDAMVPDITRKPIDEVIVRL</sequence>
<dbReference type="InterPro" id="IPR050627">
    <property type="entry name" value="Nitroreductase/BluB"/>
</dbReference>
<dbReference type="InterPro" id="IPR000415">
    <property type="entry name" value="Nitroreductase-like"/>
</dbReference>
<protein>
    <submittedName>
        <fullName evidence="5">Nitroreductase family protein</fullName>
    </submittedName>
</protein>
<dbReference type="GO" id="GO:0016491">
    <property type="term" value="F:oxidoreductase activity"/>
    <property type="evidence" value="ECO:0007669"/>
    <property type="project" value="UniProtKB-KW"/>
</dbReference>
<dbReference type="Gene3D" id="3.40.109.10">
    <property type="entry name" value="NADH Oxidase"/>
    <property type="match status" value="1"/>
</dbReference>
<keyword evidence="1" id="KW-0285">Flavoprotein</keyword>
<dbReference type="RefSeq" id="WP_156214900.1">
    <property type="nucleotide sequence ID" value="NZ_WOFH01000002.1"/>
</dbReference>
<dbReference type="Pfam" id="PF00881">
    <property type="entry name" value="Nitroreductase"/>
    <property type="match status" value="1"/>
</dbReference>
<evidence type="ECO:0000256" key="2">
    <source>
        <dbReference type="ARBA" id="ARBA00022643"/>
    </source>
</evidence>
<reference evidence="5 6" key="1">
    <citation type="submission" date="2019-11" db="EMBL/GenBank/DDBJ databases">
        <authorList>
            <person name="Cao P."/>
        </authorList>
    </citation>
    <scope>NUCLEOTIDE SEQUENCE [LARGE SCALE GENOMIC DNA]</scope>
    <source>
        <strain evidence="5 6">NEAU-AAG5</strain>
    </source>
</reference>
<dbReference type="SUPFAM" id="SSF55469">
    <property type="entry name" value="FMN-dependent nitroreductase-like"/>
    <property type="match status" value="1"/>
</dbReference>
<evidence type="ECO:0000313" key="6">
    <source>
        <dbReference type="Proteomes" id="UP000432015"/>
    </source>
</evidence>
<dbReference type="AlphaFoldDB" id="A0A7K1KV28"/>
<dbReference type="EMBL" id="WOFH01000002">
    <property type="protein sequence ID" value="MUN35907.1"/>
    <property type="molecule type" value="Genomic_DNA"/>
</dbReference>
<dbReference type="CDD" id="cd02144">
    <property type="entry name" value="iodotyrosine_dehalogenase"/>
    <property type="match status" value="1"/>
</dbReference>
<proteinExistence type="predicted"/>
<dbReference type="InterPro" id="IPR029479">
    <property type="entry name" value="Nitroreductase"/>
</dbReference>
<evidence type="ECO:0000313" key="5">
    <source>
        <dbReference type="EMBL" id="MUN35907.1"/>
    </source>
</evidence>
<gene>
    <name evidence="5" type="ORF">GNZ18_04735</name>
</gene>
<dbReference type="PANTHER" id="PTHR23026:SF90">
    <property type="entry name" value="IODOTYROSINE DEIODINASE 1"/>
    <property type="match status" value="1"/>
</dbReference>
<organism evidence="5 6">
    <name type="scientific">Actinomadura litoris</name>
    <dbReference type="NCBI Taxonomy" id="2678616"/>
    <lineage>
        <taxon>Bacteria</taxon>
        <taxon>Bacillati</taxon>
        <taxon>Actinomycetota</taxon>
        <taxon>Actinomycetes</taxon>
        <taxon>Streptosporangiales</taxon>
        <taxon>Thermomonosporaceae</taxon>
        <taxon>Actinomadura</taxon>
    </lineage>
</organism>
<accession>A0A7K1KV28</accession>
<keyword evidence="3" id="KW-0560">Oxidoreductase</keyword>